<protein>
    <recommendedName>
        <fullName evidence="1">tRNA 5-carboxymethoxyuridine methyltransferase</fullName>
        <ecNumber evidence="1">2.1.1.-</ecNumber>
    </recommendedName>
    <alternativeName>
        <fullName evidence="1">cmo5U methyltransferase</fullName>
    </alternativeName>
</protein>
<dbReference type="InterPro" id="IPR033664">
    <property type="entry name" value="Cmo5U_methylTrfase"/>
</dbReference>
<dbReference type="EC" id="2.1.1.-" evidence="1"/>
<dbReference type="InterPro" id="IPR013216">
    <property type="entry name" value="Methyltransf_11"/>
</dbReference>
<reference evidence="3 4" key="1">
    <citation type="submission" date="2019-03" db="EMBL/GenBank/DDBJ databases">
        <authorList>
            <consortium name="Pathogen Informatics"/>
        </authorList>
    </citation>
    <scope>NUCLEOTIDE SEQUENCE [LARGE SCALE GENOMIC DNA]</scope>
    <source>
        <strain evidence="3 4">NCTC12993</strain>
    </source>
</reference>
<evidence type="ECO:0000313" key="4">
    <source>
        <dbReference type="Proteomes" id="UP000401081"/>
    </source>
</evidence>
<keyword evidence="4" id="KW-1185">Reference proteome</keyword>
<dbReference type="CDD" id="cd02440">
    <property type="entry name" value="AdoMet_MTases"/>
    <property type="match status" value="1"/>
</dbReference>
<feature type="binding site" evidence="1">
    <location>
        <position position="36"/>
    </location>
    <ligand>
        <name>S-adenosyl-L-methionine</name>
        <dbReference type="ChEBI" id="CHEBI:59789"/>
    </ligand>
</feature>
<dbReference type="SUPFAM" id="SSF53335">
    <property type="entry name" value="S-adenosyl-L-methionine-dependent methyltransferases"/>
    <property type="match status" value="1"/>
</dbReference>
<proteinExistence type="inferred from homology"/>
<dbReference type="AlphaFoldDB" id="A0A485CVI1"/>
<feature type="binding site" evidence="1">
    <location>
        <position position="129"/>
    </location>
    <ligand>
        <name>S-adenosyl-L-methionine</name>
        <dbReference type="ChEBI" id="CHEBI:59789"/>
    </ligand>
</feature>
<gene>
    <name evidence="3" type="primary">smtA</name>
    <name evidence="1" type="synonym">cmoM</name>
    <name evidence="3" type="ORF">NCTC12993_07121</name>
</gene>
<feature type="binding site" evidence="1">
    <location>
        <begin position="62"/>
        <end position="63"/>
    </location>
    <ligand>
        <name>S-adenosyl-L-methionine</name>
        <dbReference type="ChEBI" id="CHEBI:59789"/>
    </ligand>
</feature>
<dbReference type="Gene3D" id="3.40.50.150">
    <property type="entry name" value="Vaccinia Virus protein VP39"/>
    <property type="match status" value="1"/>
</dbReference>
<keyword evidence="1 3" id="KW-0808">Transferase</keyword>
<dbReference type="Proteomes" id="UP000401081">
    <property type="component" value="Unassembled WGS sequence"/>
</dbReference>
<dbReference type="GO" id="GO:0032259">
    <property type="term" value="P:methylation"/>
    <property type="evidence" value="ECO:0007669"/>
    <property type="project" value="UniProtKB-KW"/>
</dbReference>
<organism evidence="3 4">
    <name type="scientific">Kluyvera cryocrescens</name>
    <name type="common">Kluyvera citrophila</name>
    <dbReference type="NCBI Taxonomy" id="580"/>
    <lineage>
        <taxon>Bacteria</taxon>
        <taxon>Pseudomonadati</taxon>
        <taxon>Pseudomonadota</taxon>
        <taxon>Gammaproteobacteria</taxon>
        <taxon>Enterobacterales</taxon>
        <taxon>Enterobacteriaceae</taxon>
        <taxon>Kluyvera</taxon>
    </lineage>
</organism>
<dbReference type="PANTHER" id="PTHR43861">
    <property type="entry name" value="TRANS-ACONITATE 2-METHYLTRANSFERASE-RELATED"/>
    <property type="match status" value="1"/>
</dbReference>
<dbReference type="NCBIfam" id="NF008264">
    <property type="entry name" value="PRK11036.1"/>
    <property type="match status" value="1"/>
</dbReference>
<dbReference type="Pfam" id="PF08241">
    <property type="entry name" value="Methyltransf_11"/>
    <property type="match status" value="1"/>
</dbReference>
<accession>A0A485CVI1</accession>
<comment type="function">
    <text evidence="1">Catalyzes the methylation of 5-carboxymethoxyuridine (cmo5U) to form 5-methoxycarbonylmethoxyuridine (mcmo5U) at position 34 in tRNAs.</text>
</comment>
<evidence type="ECO:0000256" key="1">
    <source>
        <dbReference type="HAMAP-Rule" id="MF_02057"/>
    </source>
</evidence>
<dbReference type="GO" id="GO:0097697">
    <property type="term" value="F:tRNA (5-carboxymethoxyuridine(34)-5-O)-methyltransferase activity"/>
    <property type="evidence" value="ECO:0007669"/>
    <property type="project" value="UniProtKB-UniRule"/>
</dbReference>
<keyword evidence="1 3" id="KW-0489">Methyltransferase</keyword>
<comment type="caution">
    <text evidence="1">Lacks conserved residue(s) required for the propagation of feature annotation.</text>
</comment>
<keyword evidence="1" id="KW-0949">S-adenosyl-L-methionine</keyword>
<feature type="domain" description="Methyltransferase type 11" evidence="2">
    <location>
        <begin position="59"/>
        <end position="156"/>
    </location>
</feature>
<comment type="catalytic activity">
    <reaction evidence="1">
        <text>5-carboxymethoxyuridine(34) in tRNA + S-adenosyl-L-methionine = 5-methoxycarbonylmethoxyuridine(34) in tRNA + S-adenosyl-L-homocysteine</text>
        <dbReference type="Rhea" id="RHEA:54080"/>
        <dbReference type="Rhea" id="RHEA-COMP:13383"/>
        <dbReference type="Rhea" id="RHEA-COMP:13781"/>
        <dbReference type="ChEBI" id="CHEBI:57856"/>
        <dbReference type="ChEBI" id="CHEBI:59789"/>
        <dbReference type="ChEBI" id="CHEBI:136879"/>
        <dbReference type="ChEBI" id="CHEBI:138053"/>
    </reaction>
</comment>
<dbReference type="InterPro" id="IPR029063">
    <property type="entry name" value="SAM-dependent_MTases_sf"/>
</dbReference>
<dbReference type="GO" id="GO:0006400">
    <property type="term" value="P:tRNA modification"/>
    <property type="evidence" value="ECO:0007669"/>
    <property type="project" value="UniProtKB-UniRule"/>
</dbReference>
<dbReference type="HAMAP" id="MF_02057">
    <property type="entry name" value="tRNA_methyltr_CmoM"/>
    <property type="match status" value="1"/>
</dbReference>
<keyword evidence="1" id="KW-0819">tRNA processing</keyword>
<name>A0A485CVI1_KLUCR</name>
<dbReference type="GO" id="GO:0008757">
    <property type="term" value="F:S-adenosylmethionine-dependent methyltransferase activity"/>
    <property type="evidence" value="ECO:0007669"/>
    <property type="project" value="InterPro"/>
</dbReference>
<comment type="similarity">
    <text evidence="1">Belongs to the class I-like SAM-binding methyltransferase superfamily. CmoM family.</text>
</comment>
<sequence>MAGEVSKDALCRIANFDDMAEKFSRNIYGTTKGQLRQAILWQDLDTLLATMGTQPLRILDAGGGEGQTALKMAERGHHVTLCDLSAEMIARARKAADEKGVSDNMHFIHCAVQDVDEHLESPVDLILFHAVLEWVADPLDVLKTLWSVLRPGGALSLMFYNANGLLMHNMVVGNFDYVVAGMPKKKRRTLSPNYPRDPQQVYSWLEEIGWHINGKTGVRVFHDYLRDKQMQKNCFDILLELETRYCRQEPYISLGRYIHVTALKPQTETRINDE</sequence>
<evidence type="ECO:0000259" key="2">
    <source>
        <dbReference type="Pfam" id="PF08241"/>
    </source>
</evidence>
<dbReference type="EMBL" id="CAADJD010000031">
    <property type="protein sequence ID" value="VFS88778.1"/>
    <property type="molecule type" value="Genomic_DNA"/>
</dbReference>
<evidence type="ECO:0000313" key="3">
    <source>
        <dbReference type="EMBL" id="VFS88778.1"/>
    </source>
</evidence>
<feature type="binding site" evidence="1">
    <location>
        <position position="83"/>
    </location>
    <ligand>
        <name>S-adenosyl-L-methionine</name>
        <dbReference type="ChEBI" id="CHEBI:59789"/>
    </ligand>
</feature>